<dbReference type="EMBL" id="JAHLFU010000173">
    <property type="protein sequence ID" value="MBU3853747.1"/>
    <property type="molecule type" value="Genomic_DNA"/>
</dbReference>
<dbReference type="Proteomes" id="UP000823865">
    <property type="component" value="Unassembled WGS sequence"/>
</dbReference>
<proteinExistence type="predicted"/>
<sequence length="77" mass="8779">MEKQNQAKERKATFSPDYRKIAFMAKNIQVVAKKLQAEAEKAEPDFGKILSISNLQLAKLIVEINRSALLIPMEYID</sequence>
<name>A0A9E2P1J8_9BACT</name>
<dbReference type="AlphaFoldDB" id="A0A9E2P1J8"/>
<evidence type="ECO:0000313" key="1">
    <source>
        <dbReference type="EMBL" id="MBU3853747.1"/>
    </source>
</evidence>
<reference evidence="1" key="1">
    <citation type="journal article" date="2021" name="PeerJ">
        <title>Extensive microbial diversity within the chicken gut microbiome revealed by metagenomics and culture.</title>
        <authorList>
            <person name="Gilroy R."/>
            <person name="Ravi A."/>
            <person name="Getino M."/>
            <person name="Pursley I."/>
            <person name="Horton D.L."/>
            <person name="Alikhan N.F."/>
            <person name="Baker D."/>
            <person name="Gharbi K."/>
            <person name="Hall N."/>
            <person name="Watson M."/>
            <person name="Adriaenssens E.M."/>
            <person name="Foster-Nyarko E."/>
            <person name="Jarju S."/>
            <person name="Secka A."/>
            <person name="Antonio M."/>
            <person name="Oren A."/>
            <person name="Chaudhuri R.R."/>
            <person name="La Ragione R."/>
            <person name="Hildebrand F."/>
            <person name="Pallen M.J."/>
        </authorList>
    </citation>
    <scope>NUCLEOTIDE SEQUENCE</scope>
    <source>
        <strain evidence="1">G3-2149</strain>
    </source>
</reference>
<evidence type="ECO:0000313" key="2">
    <source>
        <dbReference type="Proteomes" id="UP000823865"/>
    </source>
</evidence>
<protein>
    <submittedName>
        <fullName evidence="1">Uncharacterized protein</fullName>
    </submittedName>
</protein>
<reference evidence="1" key="2">
    <citation type="submission" date="2021-04" db="EMBL/GenBank/DDBJ databases">
        <authorList>
            <person name="Gilroy R."/>
        </authorList>
    </citation>
    <scope>NUCLEOTIDE SEQUENCE</scope>
    <source>
        <strain evidence="1">G3-2149</strain>
    </source>
</reference>
<gene>
    <name evidence="1" type="ORF">H9789_08040</name>
</gene>
<organism evidence="1 2">
    <name type="scientific">Candidatus Paraprevotella stercoravium</name>
    <dbReference type="NCBI Taxonomy" id="2838725"/>
    <lineage>
        <taxon>Bacteria</taxon>
        <taxon>Pseudomonadati</taxon>
        <taxon>Bacteroidota</taxon>
        <taxon>Bacteroidia</taxon>
        <taxon>Bacteroidales</taxon>
        <taxon>Prevotellaceae</taxon>
        <taxon>Paraprevotella</taxon>
    </lineage>
</organism>
<comment type="caution">
    <text evidence="1">The sequence shown here is derived from an EMBL/GenBank/DDBJ whole genome shotgun (WGS) entry which is preliminary data.</text>
</comment>
<accession>A0A9E2P1J8</accession>